<dbReference type="EMBL" id="LR796236">
    <property type="protein sequence ID" value="CAB4129726.1"/>
    <property type="molecule type" value="Genomic_DNA"/>
</dbReference>
<reference evidence="1" key="1">
    <citation type="submission" date="2020-04" db="EMBL/GenBank/DDBJ databases">
        <authorList>
            <person name="Chiriac C."/>
            <person name="Salcher M."/>
            <person name="Ghai R."/>
            <person name="Kavagutti S V."/>
        </authorList>
    </citation>
    <scope>NUCLEOTIDE SEQUENCE</scope>
</reference>
<accession>A0A6J5L904</accession>
<organism evidence="1">
    <name type="scientific">uncultured Caudovirales phage</name>
    <dbReference type="NCBI Taxonomy" id="2100421"/>
    <lineage>
        <taxon>Viruses</taxon>
        <taxon>Duplodnaviria</taxon>
        <taxon>Heunggongvirae</taxon>
        <taxon>Uroviricota</taxon>
        <taxon>Caudoviricetes</taxon>
        <taxon>Peduoviridae</taxon>
        <taxon>Maltschvirus</taxon>
        <taxon>Maltschvirus maltsch</taxon>
    </lineage>
</organism>
<gene>
    <name evidence="1" type="ORF">UFOVP115_100</name>
</gene>
<sequence length="47" mass="5457">MKKELAECYKCGVDLETYPDVVHPLCDDCSQRQLDWLNAELDKLDGR</sequence>
<evidence type="ECO:0000313" key="1">
    <source>
        <dbReference type="EMBL" id="CAB4129726.1"/>
    </source>
</evidence>
<proteinExistence type="predicted"/>
<protein>
    <submittedName>
        <fullName evidence="1">Uncharacterized protein</fullName>
    </submittedName>
</protein>
<name>A0A6J5L904_9CAUD</name>